<dbReference type="Proteomes" id="UP001216150">
    <property type="component" value="Unassembled WGS sequence"/>
</dbReference>
<reference evidence="1 2" key="1">
    <citation type="journal article" date="2023" name="IMA Fungus">
        <title>Comparative genomic study of the Penicillium genus elucidates a diverse pangenome and 15 lateral gene transfer events.</title>
        <authorList>
            <person name="Petersen C."/>
            <person name="Sorensen T."/>
            <person name="Nielsen M.R."/>
            <person name="Sondergaard T.E."/>
            <person name="Sorensen J.L."/>
            <person name="Fitzpatrick D.A."/>
            <person name="Frisvad J.C."/>
            <person name="Nielsen K.L."/>
        </authorList>
    </citation>
    <scope>NUCLEOTIDE SEQUENCE [LARGE SCALE GENOMIC DNA]</scope>
    <source>
        <strain evidence="1 2">IBT 29057</strain>
    </source>
</reference>
<organism evidence="1 2">
    <name type="scientific">Penicillium hetheringtonii</name>
    <dbReference type="NCBI Taxonomy" id="911720"/>
    <lineage>
        <taxon>Eukaryota</taxon>
        <taxon>Fungi</taxon>
        <taxon>Dikarya</taxon>
        <taxon>Ascomycota</taxon>
        <taxon>Pezizomycotina</taxon>
        <taxon>Eurotiomycetes</taxon>
        <taxon>Eurotiomycetidae</taxon>
        <taxon>Eurotiales</taxon>
        <taxon>Aspergillaceae</taxon>
        <taxon>Penicillium</taxon>
    </lineage>
</organism>
<keyword evidence="2" id="KW-1185">Reference proteome</keyword>
<evidence type="ECO:0000313" key="1">
    <source>
        <dbReference type="EMBL" id="KAJ5597000.1"/>
    </source>
</evidence>
<proteinExistence type="predicted"/>
<comment type="caution">
    <text evidence="1">The sequence shown here is derived from an EMBL/GenBank/DDBJ whole genome shotgun (WGS) entry which is preliminary data.</text>
</comment>
<gene>
    <name evidence="1" type="ORF">N7450_003458</name>
</gene>
<evidence type="ECO:0000313" key="2">
    <source>
        <dbReference type="Proteomes" id="UP001216150"/>
    </source>
</evidence>
<accession>A0AAD6DXU9</accession>
<dbReference type="AlphaFoldDB" id="A0AAD6DXU9"/>
<dbReference type="EMBL" id="JAQJAC010000002">
    <property type="protein sequence ID" value="KAJ5597000.1"/>
    <property type="molecule type" value="Genomic_DNA"/>
</dbReference>
<name>A0AAD6DXU9_9EURO</name>
<sequence>MAQTAMGRVFRWPSTIGQSVTFFANPQLFGSQNNLLTGSRNEAVPNFTPTSSAELDQALSRFREQLFIPYGLPRRQRRSMFQEKHAQRLLDQPITVSISENEQFTLRPMKLSDLPTKKEALQVLKLMEAANDFKNFVPFMSGLGMANFVLNSNQWEHLMRVTNKSNKLSTILQCAKQQNTGLQLQGIDLNRRLFFELHTIAQKADYNVAEVKKALGLAKQAIDLIENEHHKNKNWKPTVFEDPLKQPFVIGTLLELSASRAIGEFGGKDETNEVMSYARKLVNSKLLGKHEETPSSTKMGEQEKWLQETVPIYNALRLSLLVHGVALDKELHSSLTRKLASVKATLDKQMAKYSAEGAKRPFSYDLFQAALKA</sequence>
<protein>
    <submittedName>
        <fullName evidence="1">Uncharacterized protein</fullName>
    </submittedName>
</protein>